<dbReference type="PRINTS" id="PR00368">
    <property type="entry name" value="FADPNR"/>
</dbReference>
<feature type="domain" description="Reductase C-terminal" evidence="6">
    <location>
        <begin position="328"/>
        <end position="411"/>
    </location>
</feature>
<evidence type="ECO:0000259" key="5">
    <source>
        <dbReference type="Pfam" id="PF07992"/>
    </source>
</evidence>
<name>A0ABW6G0V4_9PSEU</name>
<dbReference type="Proteomes" id="UP001598673">
    <property type="component" value="Unassembled WGS sequence"/>
</dbReference>
<evidence type="ECO:0000259" key="6">
    <source>
        <dbReference type="Pfam" id="PF14759"/>
    </source>
</evidence>
<evidence type="ECO:0000256" key="3">
    <source>
        <dbReference type="ARBA" id="ARBA00022827"/>
    </source>
</evidence>
<keyword evidence="3" id="KW-0274">FAD</keyword>
<feature type="domain" description="FAD/NAD(P)-binding" evidence="5">
    <location>
        <begin position="11"/>
        <end position="308"/>
    </location>
</feature>
<dbReference type="PANTHER" id="PTHR43557:SF2">
    <property type="entry name" value="RIESKE DOMAIN-CONTAINING PROTEIN-RELATED"/>
    <property type="match status" value="1"/>
</dbReference>
<dbReference type="InterPro" id="IPR016156">
    <property type="entry name" value="FAD/NAD-linked_Rdtase_dimer_sf"/>
</dbReference>
<protein>
    <submittedName>
        <fullName evidence="7">NAD(P)/FAD-dependent oxidoreductase</fullName>
    </submittedName>
</protein>
<evidence type="ECO:0000256" key="4">
    <source>
        <dbReference type="ARBA" id="ARBA00023002"/>
    </source>
</evidence>
<evidence type="ECO:0000313" key="8">
    <source>
        <dbReference type="Proteomes" id="UP001598673"/>
    </source>
</evidence>
<evidence type="ECO:0000256" key="2">
    <source>
        <dbReference type="ARBA" id="ARBA00022630"/>
    </source>
</evidence>
<evidence type="ECO:0000256" key="1">
    <source>
        <dbReference type="ARBA" id="ARBA00001974"/>
    </source>
</evidence>
<accession>A0ABW6G0V4</accession>
<dbReference type="RefSeq" id="WP_258937603.1">
    <property type="nucleotide sequence ID" value="NZ_JANBBF010000012.1"/>
</dbReference>
<comment type="cofactor">
    <cofactor evidence="1">
        <name>FAD</name>
        <dbReference type="ChEBI" id="CHEBI:57692"/>
    </cofactor>
</comment>
<dbReference type="InterPro" id="IPR050446">
    <property type="entry name" value="FAD-oxidoreductase/Apoptosis"/>
</dbReference>
<dbReference type="PRINTS" id="PR00411">
    <property type="entry name" value="PNDRDTASEI"/>
</dbReference>
<comment type="caution">
    <text evidence="7">The sequence shown here is derived from an EMBL/GenBank/DDBJ whole genome shotgun (WGS) entry which is preliminary data.</text>
</comment>
<keyword evidence="4" id="KW-0560">Oxidoreductase</keyword>
<gene>
    <name evidence="7" type="ORF">ACFWGY_05775</name>
</gene>
<dbReference type="InterPro" id="IPR036188">
    <property type="entry name" value="FAD/NAD-bd_sf"/>
</dbReference>
<keyword evidence="8" id="KW-1185">Reference proteome</keyword>
<dbReference type="Pfam" id="PF07992">
    <property type="entry name" value="Pyr_redox_2"/>
    <property type="match status" value="1"/>
</dbReference>
<dbReference type="InterPro" id="IPR023753">
    <property type="entry name" value="FAD/NAD-binding_dom"/>
</dbReference>
<dbReference type="SUPFAM" id="SSF51905">
    <property type="entry name" value="FAD/NAD(P)-binding domain"/>
    <property type="match status" value="1"/>
</dbReference>
<proteinExistence type="predicted"/>
<dbReference type="InterPro" id="IPR028202">
    <property type="entry name" value="Reductase_C"/>
</dbReference>
<dbReference type="SUPFAM" id="SSF55424">
    <property type="entry name" value="FAD/NAD-linked reductases, dimerisation (C-terminal) domain"/>
    <property type="match status" value="1"/>
</dbReference>
<dbReference type="Pfam" id="PF14759">
    <property type="entry name" value="Reductase_C"/>
    <property type="match status" value="1"/>
</dbReference>
<dbReference type="EMBL" id="JBHXCV010000003">
    <property type="protein sequence ID" value="MFD6792826.1"/>
    <property type="molecule type" value="Genomic_DNA"/>
</dbReference>
<dbReference type="Gene3D" id="3.30.390.30">
    <property type="match status" value="1"/>
</dbReference>
<evidence type="ECO:0000313" key="7">
    <source>
        <dbReference type="EMBL" id="MFD6792826.1"/>
    </source>
</evidence>
<keyword evidence="2" id="KW-0285">Flavoprotein</keyword>
<reference evidence="7 8" key="1">
    <citation type="submission" date="2024-09" db="EMBL/GenBank/DDBJ databases">
        <title>The Natural Products Discovery Center: Release of the First 8490 Sequenced Strains for Exploring Actinobacteria Biosynthetic Diversity.</title>
        <authorList>
            <person name="Kalkreuter E."/>
            <person name="Kautsar S.A."/>
            <person name="Yang D."/>
            <person name="Bader C.D."/>
            <person name="Teijaro C.N."/>
            <person name="Fluegel L."/>
            <person name="Davis C.M."/>
            <person name="Simpson J.R."/>
            <person name="Lauterbach L."/>
            <person name="Steele A.D."/>
            <person name="Gui C."/>
            <person name="Meng S."/>
            <person name="Li G."/>
            <person name="Viehrig K."/>
            <person name="Ye F."/>
            <person name="Su P."/>
            <person name="Kiefer A.F."/>
            <person name="Nichols A."/>
            <person name="Cepeda A.J."/>
            <person name="Yan W."/>
            <person name="Fan B."/>
            <person name="Jiang Y."/>
            <person name="Adhikari A."/>
            <person name="Zheng C.-J."/>
            <person name="Schuster L."/>
            <person name="Cowan T.M."/>
            <person name="Smanski M.J."/>
            <person name="Chevrette M.G."/>
            <person name="De Carvalho L.P.S."/>
            <person name="Shen B."/>
        </authorList>
    </citation>
    <scope>NUCLEOTIDE SEQUENCE [LARGE SCALE GENOMIC DNA]</scope>
    <source>
        <strain evidence="7 8">NPDC060353</strain>
    </source>
</reference>
<dbReference type="PANTHER" id="PTHR43557">
    <property type="entry name" value="APOPTOSIS-INDUCING FACTOR 1"/>
    <property type="match status" value="1"/>
</dbReference>
<sequence>MSPKPSSEPGVVVIGAGQAGVHVADALREGGYHGAVTIVGDEPGVPYERPPLSKGFLVGTTAPESLRLRDPEHFMKRRIKLRIGVAARRVDTVGRTVALADGMRLGYDHLVLATGAAPRGLPIPGSDLTGVCCLRTVADARWLRERMRSARSVVIVGGGFIGMEIAATTRGRGPHTTVLEAADRPLERALSPTMARHLVEAHRRSGVDVRLGERVTGLVGERGHVTGVVGASGHTYPADLVVVAIGVSPRAELAEAAGVRVADGILVDGSLRTTVPEIFAVGDCARHPNVHAGAMVRIESVQNATDQARHVADTILGTVDEPYARLPWFWSHQGELRLQIAGLRGPDEYDVVLGAPESGRFSVCGYRDGRLVAVETLNRPADHQAARRLLQAGVSPDPALLSDHAFDLKDFAKREVPSADRVPRPLPTREEHS</sequence>
<dbReference type="Gene3D" id="3.50.50.60">
    <property type="entry name" value="FAD/NAD(P)-binding domain"/>
    <property type="match status" value="2"/>
</dbReference>
<organism evidence="7 8">
    <name type="scientific">Prauserella salsuginis</name>
    <dbReference type="NCBI Taxonomy" id="387889"/>
    <lineage>
        <taxon>Bacteria</taxon>
        <taxon>Bacillati</taxon>
        <taxon>Actinomycetota</taxon>
        <taxon>Actinomycetes</taxon>
        <taxon>Pseudonocardiales</taxon>
        <taxon>Pseudonocardiaceae</taxon>
        <taxon>Prauserella</taxon>
        <taxon>Prauserella salsuginis group</taxon>
    </lineage>
</organism>